<feature type="transmembrane region" description="Helical" evidence="1">
    <location>
        <begin position="165"/>
        <end position="185"/>
    </location>
</feature>
<feature type="transmembrane region" description="Helical" evidence="1">
    <location>
        <begin position="122"/>
        <end position="145"/>
    </location>
</feature>
<keyword evidence="1" id="KW-0812">Transmembrane</keyword>
<feature type="transmembrane region" description="Helical" evidence="1">
    <location>
        <begin position="66"/>
        <end position="84"/>
    </location>
</feature>
<feature type="transmembrane region" description="Helical" evidence="1">
    <location>
        <begin position="12"/>
        <end position="34"/>
    </location>
</feature>
<keyword evidence="1" id="KW-1133">Transmembrane helix</keyword>
<accession>A0A1L5YBF6</accession>
<keyword evidence="2" id="KW-0934">Plastid</keyword>
<feature type="transmembrane region" description="Helical" evidence="1">
    <location>
        <begin position="40"/>
        <end position="59"/>
    </location>
</feature>
<evidence type="ECO:0000313" key="5">
    <source>
        <dbReference type="Proteomes" id="UP000503178"/>
    </source>
</evidence>
<dbReference type="PIRSF" id="PIRSF016661">
    <property type="entry name" value="BioY"/>
    <property type="match status" value="1"/>
</dbReference>
<evidence type="ECO:0000256" key="1">
    <source>
        <dbReference type="SAM" id="Phobius"/>
    </source>
</evidence>
<dbReference type="EMBL" id="KY124271">
    <property type="protein sequence ID" value="AQX44809.1"/>
    <property type="molecule type" value="Genomic_DNA"/>
</dbReference>
<dbReference type="EMBL" id="LC490351">
    <property type="protein sequence ID" value="BBL86022.1"/>
    <property type="molecule type" value="Genomic_DNA"/>
</dbReference>
<dbReference type="GO" id="GO:0005886">
    <property type="term" value="C:plasma membrane"/>
    <property type="evidence" value="ECO:0007669"/>
    <property type="project" value="InterPro"/>
</dbReference>
<dbReference type="Proteomes" id="UP000503178">
    <property type="component" value="Chromatophore Pltd"/>
</dbReference>
<dbReference type="PANTHER" id="PTHR34295">
    <property type="entry name" value="BIOTIN TRANSPORTER BIOY"/>
    <property type="match status" value="1"/>
</dbReference>
<geneLocation type="plastid" evidence="2"/>
<keyword evidence="5" id="KW-1185">Reference proteome</keyword>
<proteinExistence type="predicted"/>
<dbReference type="EMBL" id="KX897545">
    <property type="protein sequence ID" value="APP88042.1"/>
    <property type="molecule type" value="Genomic_DNA"/>
</dbReference>
<dbReference type="PANTHER" id="PTHR34295:SF1">
    <property type="entry name" value="BIOTIN TRANSPORTER BIOY"/>
    <property type="match status" value="1"/>
</dbReference>
<evidence type="ECO:0000313" key="2">
    <source>
        <dbReference type="EMBL" id="APP88042.1"/>
    </source>
</evidence>
<organism evidence="2">
    <name type="scientific">Paulinella micropora</name>
    <dbReference type="NCBI Taxonomy" id="1928728"/>
    <lineage>
        <taxon>Eukaryota</taxon>
        <taxon>Sar</taxon>
        <taxon>Rhizaria</taxon>
        <taxon>Cercozoa</taxon>
        <taxon>Imbricatea</taxon>
        <taxon>Silicofilosea</taxon>
        <taxon>Euglyphida</taxon>
        <taxon>Paulinellidae</taxon>
        <taxon>Paulinella</taxon>
    </lineage>
</organism>
<dbReference type="Gene3D" id="1.10.1760.20">
    <property type="match status" value="1"/>
</dbReference>
<dbReference type="Pfam" id="PF02632">
    <property type="entry name" value="BioY"/>
    <property type="match status" value="1"/>
</dbReference>
<sequence length="193" mass="20729">MRLQTLTTLSSAIIGALLMVIGNLIQAGFIFPSPYGGADIFQLSSTLQVSALLLTALVSGPRSASLAAIIYISLGLFQVPIFTMGGNCSYLFNPSFGYLAGFIPAGWFVGQCSRQNRMNDPLLFSLISIFGLIIVHACGIINIILGCLSFRWSEHLVQLIVEYSLGPFGAQLILCCAIGIVSIPLRKLLLIRS</sequence>
<evidence type="ECO:0000313" key="4">
    <source>
        <dbReference type="EMBL" id="BBL86022.1"/>
    </source>
</evidence>
<evidence type="ECO:0000313" key="3">
    <source>
        <dbReference type="EMBL" id="AQX44809.1"/>
    </source>
</evidence>
<keyword evidence="1" id="KW-0472">Membrane</keyword>
<reference evidence="4 5" key="2">
    <citation type="submission" date="2019-06" db="EMBL/GenBank/DDBJ databases">
        <title>A hidden player of endosymbiotic evolution: DNA virus triggered massive gene transfer.</title>
        <authorList>
            <person name="Matsuo M."/>
            <person name="Katahata A."/>
            <person name="Tachikawa M."/>
            <person name="Minakuchi Y."/>
            <person name="Noguchi H."/>
            <person name="Toyoda A."/>
            <person name="Fujiyama A."/>
            <person name="Suzuki Y."/>
            <person name="Satoh S."/>
            <person name="Nakayama T."/>
            <person name="Kamikawa R."/>
            <person name="Nomura M."/>
            <person name="Inagaki Y."/>
            <person name="Ishida K."/>
            <person name="Obokata J."/>
        </authorList>
    </citation>
    <scope>NUCLEOTIDE SEQUENCE [LARGE SCALE GENOMIC DNA]</scope>
    <source>
        <strain evidence="4 5">MYN1</strain>
    </source>
</reference>
<reference evidence="2" key="1">
    <citation type="journal article" date="2017" name="Protist">
        <title>Diversity of the Photosynthetic Paulinella Species, with the Description of Paulinella micropora sp. nov. and the Chromatophore Genome Sequence for strain KR01.</title>
        <authorList>
            <person name="Lhee D."/>
            <person name="Yang E.C."/>
            <person name="Kim J.I."/>
            <person name="Nakayama T."/>
            <person name="Zuccarello G."/>
            <person name="Andersen R.A."/>
            <person name="Yoon H.S."/>
        </authorList>
    </citation>
    <scope>NUCLEOTIDE SEQUENCE</scope>
    <source>
        <strain evidence="3">FK01</strain>
        <strain evidence="2">KR01</strain>
    </source>
</reference>
<dbReference type="GO" id="GO:0015225">
    <property type="term" value="F:biotin transmembrane transporter activity"/>
    <property type="evidence" value="ECO:0007669"/>
    <property type="project" value="InterPro"/>
</dbReference>
<protein>
    <submittedName>
        <fullName evidence="4">Substrate-specific component BioY of biotin ECF transporter</fullName>
    </submittedName>
</protein>
<gene>
    <name evidence="4" type="primary">MYN1_Chr_206</name>
    <name evidence="2" type="ORF">PCKR_247</name>
    <name evidence="3" type="ORF">PFK_247</name>
    <name evidence="4" type="ORF">PMYN1_Chma210</name>
</gene>
<feature type="transmembrane region" description="Helical" evidence="1">
    <location>
        <begin position="90"/>
        <end position="110"/>
    </location>
</feature>
<dbReference type="InterPro" id="IPR003784">
    <property type="entry name" value="BioY"/>
</dbReference>
<name>A0A1L5YBF6_9EUKA</name>
<dbReference type="AlphaFoldDB" id="A0A1L5YBF6"/>